<keyword evidence="2" id="KW-1185">Reference proteome</keyword>
<evidence type="ECO:0000313" key="2">
    <source>
        <dbReference type="Proteomes" id="UP000582837"/>
    </source>
</evidence>
<reference evidence="1 2" key="1">
    <citation type="submission" date="2020-08" db="EMBL/GenBank/DDBJ databases">
        <title>Genomic Encyclopedia of Type Strains, Phase IV (KMG-IV): sequencing the most valuable type-strain genomes for metagenomic binning, comparative biology and taxonomic classification.</title>
        <authorList>
            <person name="Goeker M."/>
        </authorList>
    </citation>
    <scope>NUCLEOTIDE SEQUENCE [LARGE SCALE GENOMIC DNA]</scope>
    <source>
        <strain evidence="1 2">DSM 29007</strain>
    </source>
</reference>
<gene>
    <name evidence="1" type="ORF">HNQ61_001228</name>
</gene>
<comment type="caution">
    <text evidence="1">The sequence shown here is derived from an EMBL/GenBank/DDBJ whole genome shotgun (WGS) entry which is preliminary data.</text>
</comment>
<dbReference type="Gene3D" id="3.40.630.30">
    <property type="match status" value="1"/>
</dbReference>
<name>A0A841GVW7_9BACT</name>
<dbReference type="EMBL" id="JACHIA010000002">
    <property type="protein sequence ID" value="MBB6069613.1"/>
    <property type="molecule type" value="Genomic_DNA"/>
</dbReference>
<dbReference type="CDD" id="cd18699">
    <property type="entry name" value="PIN_VapC_like"/>
    <property type="match status" value="1"/>
</dbReference>
<dbReference type="AlphaFoldDB" id="A0A841GVW7"/>
<sequence length="505" mass="58325">MKVLLDTNILIHREARTVVRSDIGTLFRWLDELHYEKCIHPGSIAEIKKHSDPEVVRTLEIKLGSYVVLKTTAPDTPKIKEIRASDQTPNDEIDTSLLAELVANRVDAIITEDRGIHRKAARLGVVNSVFTIDAFLEKVTAENPSLSDYEVLSVRKVHLGAINLQDSFFNSFREDYPGFDHWFNRKADELAYICTADNGSVVAFLYIKREESNENYSDITPSFISARRLKIGTFKVVSNGFKLGERFLKIVFDNASNLRVDEIYVTIFKHRPEQTRLIALLEDWGFSHHGQKTSKAGTEEVYVRNFRPHYEAQDPRRSYPYIRESSRKFIVPIYPEYHTELLPDSILHTEDAADFEDNRPNRNAISKVYISRSMERNLRRGDLIVFYRTNDGEGPAHYRSVATTVGVVLTVTAGIQTFDEFVKACRKRSVFTDQELKKHWDYRKYDRPFVVNFLYVYSFPKRPNLKELRENGIIASAPRGFMQLSEAAFRKLLEIAHVDDRFIVS</sequence>
<dbReference type="Proteomes" id="UP000582837">
    <property type="component" value="Unassembled WGS sequence"/>
</dbReference>
<dbReference type="SUPFAM" id="SSF88723">
    <property type="entry name" value="PIN domain-like"/>
    <property type="match status" value="1"/>
</dbReference>
<accession>A0A841GVW7</accession>
<evidence type="ECO:0000313" key="1">
    <source>
        <dbReference type="EMBL" id="MBB6069613.1"/>
    </source>
</evidence>
<protein>
    <submittedName>
        <fullName evidence="1">Putative nucleic acid-binding protein</fullName>
    </submittedName>
</protein>
<dbReference type="InterPro" id="IPR029060">
    <property type="entry name" value="PIN-like_dom_sf"/>
</dbReference>
<proteinExistence type="predicted"/>
<dbReference type="RefSeq" id="WP_170037212.1">
    <property type="nucleotide sequence ID" value="NZ_JABDTL010000002.1"/>
</dbReference>
<organism evidence="1 2">
    <name type="scientific">Longimicrobium terrae</name>
    <dbReference type="NCBI Taxonomy" id="1639882"/>
    <lineage>
        <taxon>Bacteria</taxon>
        <taxon>Pseudomonadati</taxon>
        <taxon>Gemmatimonadota</taxon>
        <taxon>Longimicrobiia</taxon>
        <taxon>Longimicrobiales</taxon>
        <taxon>Longimicrobiaceae</taxon>
        <taxon>Longimicrobium</taxon>
    </lineage>
</organism>